<feature type="domain" description="C17orf113 probable zinc finger" evidence="1">
    <location>
        <begin position="26"/>
        <end position="83"/>
    </location>
</feature>
<dbReference type="Pfam" id="PF25431">
    <property type="entry name" value="zf-C17orf113"/>
    <property type="match status" value="1"/>
</dbReference>
<dbReference type="EMBL" id="CAGKOT010000036">
    <property type="protein sequence ID" value="CAB5376967.1"/>
    <property type="molecule type" value="Genomic_DNA"/>
</dbReference>
<dbReference type="VEuPathDB" id="FungiDB:RhiirFUN_021206"/>
<dbReference type="AlphaFoldDB" id="A0A915ZH61"/>
<dbReference type="InterPro" id="IPR057456">
    <property type="entry name" value="Znf_C17orf113"/>
</dbReference>
<gene>
    <name evidence="2" type="ORF">CHRIB12_LOCUS15576</name>
</gene>
<dbReference type="VEuPathDB" id="FungiDB:RhiirFUN_012423"/>
<dbReference type="Proteomes" id="UP000684084">
    <property type="component" value="Unassembled WGS sequence"/>
</dbReference>
<organism evidence="2 3">
    <name type="scientific">Rhizophagus irregularis</name>
    <dbReference type="NCBI Taxonomy" id="588596"/>
    <lineage>
        <taxon>Eukaryota</taxon>
        <taxon>Fungi</taxon>
        <taxon>Fungi incertae sedis</taxon>
        <taxon>Mucoromycota</taxon>
        <taxon>Glomeromycotina</taxon>
        <taxon>Glomeromycetes</taxon>
        <taxon>Glomerales</taxon>
        <taxon>Glomeraceae</taxon>
        <taxon>Rhizophagus</taxon>
    </lineage>
</organism>
<comment type="caution">
    <text evidence="2">The sequence shown here is derived from an EMBL/GenBank/DDBJ whole genome shotgun (WGS) entry which is preliminary data.</text>
</comment>
<dbReference type="OrthoDB" id="2431784at2759"/>
<accession>A0A915ZH61</accession>
<evidence type="ECO:0000313" key="3">
    <source>
        <dbReference type="Proteomes" id="UP000684084"/>
    </source>
</evidence>
<sequence length="408" mass="46629">MPKEDVEFDNNESSEVDSDLEEADIEWLIYDGSRNLMFCSLCQSHKKQNKFEKEGSKNFKSSALSEHSTTKDHTDATNREIAKVELIKVINNAIDRLKITLVLMKIIFWLAENDISLNKLPEVGILCRIFDCPQLLSAYNTITNENSVSGREILSAISNSIEEIIWKELAEAAAFGIMVDESTDISCEPHLIIYVKYCLYGNIKICFLKLIQLKSKDSKTIFDAIVDLFDKKGLTNKLMSFASDGASVMLGRSTGVASRLKERNECLFITHCIAHRTALAYNSAEKKWIFANMLNMLLDPIIDIGTHQLLWNENYEADLIADILSFASAVVLEIQERFPDRPLLNSMKILDHARPSNKEELTNYREEELNMLSEFYKKEINNICGEWFGYKAIIHSNFRNIKIEKLLP</sequence>
<dbReference type="PANTHER" id="PTHR46880:SF5">
    <property type="entry name" value="DUF4371 DOMAIN-CONTAINING PROTEIN"/>
    <property type="match status" value="1"/>
</dbReference>
<evidence type="ECO:0000313" key="2">
    <source>
        <dbReference type="EMBL" id="CAB5376967.1"/>
    </source>
</evidence>
<reference evidence="2" key="1">
    <citation type="submission" date="2020-05" db="EMBL/GenBank/DDBJ databases">
        <authorList>
            <person name="Rincon C."/>
            <person name="Sanders R I."/>
            <person name="Robbins C."/>
            <person name="Chaturvedi A."/>
        </authorList>
    </citation>
    <scope>NUCLEOTIDE SEQUENCE</scope>
    <source>
        <strain evidence="2">CHB12</strain>
    </source>
</reference>
<name>A0A915ZH61_9GLOM</name>
<dbReference type="PANTHER" id="PTHR46880">
    <property type="entry name" value="RAS-ASSOCIATING DOMAIN-CONTAINING PROTEIN"/>
    <property type="match status" value="1"/>
</dbReference>
<evidence type="ECO:0000259" key="1">
    <source>
        <dbReference type="Pfam" id="PF25431"/>
    </source>
</evidence>
<protein>
    <recommendedName>
        <fullName evidence="1">C17orf113 probable zinc finger domain-containing protein</fullName>
    </recommendedName>
</protein>
<proteinExistence type="predicted"/>